<name>A0A9I9E883_CUCME</name>
<protein>
    <submittedName>
        <fullName evidence="1">Uncharacterized protein</fullName>
    </submittedName>
</protein>
<dbReference type="Gramene" id="MELO3C030146.2.1">
    <property type="protein sequence ID" value="MELO3C030146.2.1"/>
    <property type="gene ID" value="MELO3C030146.2"/>
</dbReference>
<reference evidence="1" key="1">
    <citation type="submission" date="2023-03" db="UniProtKB">
        <authorList>
            <consortium name="EnsemblPlants"/>
        </authorList>
    </citation>
    <scope>IDENTIFICATION</scope>
</reference>
<dbReference type="AlphaFoldDB" id="A0A9I9E883"/>
<dbReference type="EnsemblPlants" id="MELO3C030146.2.1">
    <property type="protein sequence ID" value="MELO3C030146.2.1"/>
    <property type="gene ID" value="MELO3C030146.2"/>
</dbReference>
<accession>A0A9I9E883</accession>
<sequence length="101" mass="11654">MKLIIKSQILPKPLKVNPVNNMKYQVINGTSQYVIYLPTKVYSCRMRDILEIPYAHACAVFIMKHLSIKSYVSPLYLNSILSSIYRDVINPFKRSLTMANT</sequence>
<evidence type="ECO:0000313" key="1">
    <source>
        <dbReference type="EnsemblPlants" id="MELO3C030146.2.1"/>
    </source>
</evidence>
<proteinExistence type="predicted"/>
<organism evidence="1">
    <name type="scientific">Cucumis melo</name>
    <name type="common">Muskmelon</name>
    <dbReference type="NCBI Taxonomy" id="3656"/>
    <lineage>
        <taxon>Eukaryota</taxon>
        <taxon>Viridiplantae</taxon>
        <taxon>Streptophyta</taxon>
        <taxon>Embryophyta</taxon>
        <taxon>Tracheophyta</taxon>
        <taxon>Spermatophyta</taxon>
        <taxon>Magnoliopsida</taxon>
        <taxon>eudicotyledons</taxon>
        <taxon>Gunneridae</taxon>
        <taxon>Pentapetalae</taxon>
        <taxon>rosids</taxon>
        <taxon>fabids</taxon>
        <taxon>Cucurbitales</taxon>
        <taxon>Cucurbitaceae</taxon>
        <taxon>Benincaseae</taxon>
        <taxon>Cucumis</taxon>
    </lineage>
</organism>